<sequence>MANEVVEDYKFCGKSGFVFKIDFEKAYDRVEWDFLDLVLSKEGFGDLWQKWIRGYISTTTFSIFIYGRKEYQGTQRRRFTIAVPFPKGGRCSWEDGGC</sequence>
<evidence type="ECO:0000313" key="2">
    <source>
        <dbReference type="Proteomes" id="UP000596661"/>
    </source>
</evidence>
<dbReference type="EMBL" id="UZAU01000685">
    <property type="status" value="NOT_ANNOTATED_CDS"/>
    <property type="molecule type" value="Genomic_DNA"/>
</dbReference>
<organism evidence="1 2">
    <name type="scientific">Cannabis sativa</name>
    <name type="common">Hemp</name>
    <name type="synonym">Marijuana</name>
    <dbReference type="NCBI Taxonomy" id="3483"/>
    <lineage>
        <taxon>Eukaryota</taxon>
        <taxon>Viridiplantae</taxon>
        <taxon>Streptophyta</taxon>
        <taxon>Embryophyta</taxon>
        <taxon>Tracheophyta</taxon>
        <taxon>Spermatophyta</taxon>
        <taxon>Magnoliopsida</taxon>
        <taxon>eudicotyledons</taxon>
        <taxon>Gunneridae</taxon>
        <taxon>Pentapetalae</taxon>
        <taxon>rosids</taxon>
        <taxon>fabids</taxon>
        <taxon>Rosales</taxon>
        <taxon>Cannabaceae</taxon>
        <taxon>Cannabis</taxon>
    </lineage>
</organism>
<accession>A0A803QBK2</accession>
<evidence type="ECO:0008006" key="3">
    <source>
        <dbReference type="Google" id="ProtNLM"/>
    </source>
</evidence>
<dbReference type="Gramene" id="evm.model.08.537">
    <property type="protein sequence ID" value="cds.evm.model.08.537"/>
    <property type="gene ID" value="evm.TU.08.537"/>
</dbReference>
<keyword evidence="2" id="KW-1185">Reference proteome</keyword>
<name>A0A803QBK2_CANSA</name>
<evidence type="ECO:0000313" key="1">
    <source>
        <dbReference type="EnsemblPlants" id="cds.evm.model.08.537"/>
    </source>
</evidence>
<dbReference type="Proteomes" id="UP000596661">
    <property type="component" value="Chromosome 8"/>
</dbReference>
<reference evidence="1" key="1">
    <citation type="submission" date="2018-11" db="EMBL/GenBank/DDBJ databases">
        <authorList>
            <person name="Grassa J C."/>
        </authorList>
    </citation>
    <scope>NUCLEOTIDE SEQUENCE [LARGE SCALE GENOMIC DNA]</scope>
</reference>
<dbReference type="EnsemblPlants" id="evm.model.08.537">
    <property type="protein sequence ID" value="cds.evm.model.08.537"/>
    <property type="gene ID" value="evm.TU.08.537"/>
</dbReference>
<proteinExistence type="predicted"/>
<dbReference type="AlphaFoldDB" id="A0A803QBK2"/>
<reference evidence="1" key="2">
    <citation type="submission" date="2021-03" db="UniProtKB">
        <authorList>
            <consortium name="EnsemblPlants"/>
        </authorList>
    </citation>
    <scope>IDENTIFICATION</scope>
</reference>
<dbReference type="OMA" id="SIFIYGR"/>
<protein>
    <recommendedName>
        <fullName evidence="3">Reverse transcriptase domain-containing protein</fullName>
    </recommendedName>
</protein>